<name>A0A453KSP4_AEGTS</name>
<reference evidence="1" key="5">
    <citation type="journal article" date="2021" name="G3 (Bethesda)">
        <title>Aegilops tauschii genome assembly Aet v5.0 features greater sequence contiguity and improved annotation.</title>
        <authorList>
            <person name="Wang L."/>
            <person name="Zhu T."/>
            <person name="Rodriguez J.C."/>
            <person name="Deal K.R."/>
            <person name="Dubcovsky J."/>
            <person name="McGuire P.E."/>
            <person name="Lux T."/>
            <person name="Spannagl M."/>
            <person name="Mayer K.F.X."/>
            <person name="Baldrich P."/>
            <person name="Meyers B.C."/>
            <person name="Huo N."/>
            <person name="Gu Y.Q."/>
            <person name="Zhou H."/>
            <person name="Devos K.M."/>
            <person name="Bennetzen J.L."/>
            <person name="Unver T."/>
            <person name="Budak H."/>
            <person name="Gulick P.J."/>
            <person name="Galiba G."/>
            <person name="Kalapos B."/>
            <person name="Nelson D.R."/>
            <person name="Li P."/>
            <person name="You F.M."/>
            <person name="Luo M.C."/>
            <person name="Dvorak J."/>
        </authorList>
    </citation>
    <scope>NUCLEOTIDE SEQUENCE [LARGE SCALE GENOMIC DNA]</scope>
    <source>
        <strain evidence="1">cv. AL8/78</strain>
    </source>
</reference>
<dbReference type="EnsemblPlants" id="AET5Gv20502200.4">
    <property type="protein sequence ID" value="AET5Gv20502200.4"/>
    <property type="gene ID" value="AET5Gv20502200"/>
</dbReference>
<protein>
    <submittedName>
        <fullName evidence="1">Uncharacterized protein</fullName>
    </submittedName>
</protein>
<accession>A0A453KSP4</accession>
<dbReference type="Gramene" id="AET5Gv20502200.4">
    <property type="protein sequence ID" value="AET5Gv20502200.4"/>
    <property type="gene ID" value="AET5Gv20502200"/>
</dbReference>
<proteinExistence type="predicted"/>
<dbReference type="AlphaFoldDB" id="A0A453KSP4"/>
<organism evidence="1 2">
    <name type="scientific">Aegilops tauschii subsp. strangulata</name>
    <name type="common">Goatgrass</name>
    <dbReference type="NCBI Taxonomy" id="200361"/>
    <lineage>
        <taxon>Eukaryota</taxon>
        <taxon>Viridiplantae</taxon>
        <taxon>Streptophyta</taxon>
        <taxon>Embryophyta</taxon>
        <taxon>Tracheophyta</taxon>
        <taxon>Spermatophyta</taxon>
        <taxon>Magnoliopsida</taxon>
        <taxon>Liliopsida</taxon>
        <taxon>Poales</taxon>
        <taxon>Poaceae</taxon>
        <taxon>BOP clade</taxon>
        <taxon>Pooideae</taxon>
        <taxon>Triticodae</taxon>
        <taxon>Triticeae</taxon>
        <taxon>Triticinae</taxon>
        <taxon>Aegilops</taxon>
    </lineage>
</organism>
<reference evidence="2" key="2">
    <citation type="journal article" date="2017" name="Nat. Plants">
        <title>The Aegilops tauschii genome reveals multiple impacts of transposons.</title>
        <authorList>
            <person name="Zhao G."/>
            <person name="Zou C."/>
            <person name="Li K."/>
            <person name="Wang K."/>
            <person name="Li T."/>
            <person name="Gao L."/>
            <person name="Zhang X."/>
            <person name="Wang H."/>
            <person name="Yang Z."/>
            <person name="Liu X."/>
            <person name="Jiang W."/>
            <person name="Mao L."/>
            <person name="Kong X."/>
            <person name="Jiao Y."/>
            <person name="Jia J."/>
        </authorList>
    </citation>
    <scope>NUCLEOTIDE SEQUENCE [LARGE SCALE GENOMIC DNA]</scope>
    <source>
        <strain evidence="2">cv. AL8/78</strain>
    </source>
</reference>
<keyword evidence="2" id="KW-1185">Reference proteome</keyword>
<evidence type="ECO:0000313" key="2">
    <source>
        <dbReference type="Proteomes" id="UP000015105"/>
    </source>
</evidence>
<reference evidence="1" key="3">
    <citation type="journal article" date="2017" name="Nature">
        <title>Genome sequence of the progenitor of the wheat D genome Aegilops tauschii.</title>
        <authorList>
            <person name="Luo M.C."/>
            <person name="Gu Y.Q."/>
            <person name="Puiu D."/>
            <person name="Wang H."/>
            <person name="Twardziok S.O."/>
            <person name="Deal K.R."/>
            <person name="Huo N."/>
            <person name="Zhu T."/>
            <person name="Wang L."/>
            <person name="Wang Y."/>
            <person name="McGuire P.E."/>
            <person name="Liu S."/>
            <person name="Long H."/>
            <person name="Ramasamy R.K."/>
            <person name="Rodriguez J.C."/>
            <person name="Van S.L."/>
            <person name="Yuan L."/>
            <person name="Wang Z."/>
            <person name="Xia Z."/>
            <person name="Xiao L."/>
            <person name="Anderson O.D."/>
            <person name="Ouyang S."/>
            <person name="Liang Y."/>
            <person name="Zimin A.V."/>
            <person name="Pertea G."/>
            <person name="Qi P."/>
            <person name="Bennetzen J.L."/>
            <person name="Dai X."/>
            <person name="Dawson M.W."/>
            <person name="Muller H.G."/>
            <person name="Kugler K."/>
            <person name="Rivarola-Duarte L."/>
            <person name="Spannagl M."/>
            <person name="Mayer K.F.X."/>
            <person name="Lu F.H."/>
            <person name="Bevan M.W."/>
            <person name="Leroy P."/>
            <person name="Li P."/>
            <person name="You F.M."/>
            <person name="Sun Q."/>
            <person name="Liu Z."/>
            <person name="Lyons E."/>
            <person name="Wicker T."/>
            <person name="Salzberg S.L."/>
            <person name="Devos K.M."/>
            <person name="Dvorak J."/>
        </authorList>
    </citation>
    <scope>NUCLEOTIDE SEQUENCE [LARGE SCALE GENOMIC DNA]</scope>
    <source>
        <strain evidence="1">cv. AL8/78</strain>
    </source>
</reference>
<reference evidence="2" key="1">
    <citation type="journal article" date="2014" name="Science">
        <title>Ancient hybridizations among the ancestral genomes of bread wheat.</title>
        <authorList>
            <consortium name="International Wheat Genome Sequencing Consortium,"/>
            <person name="Marcussen T."/>
            <person name="Sandve S.R."/>
            <person name="Heier L."/>
            <person name="Spannagl M."/>
            <person name="Pfeifer M."/>
            <person name="Jakobsen K.S."/>
            <person name="Wulff B.B."/>
            <person name="Steuernagel B."/>
            <person name="Mayer K.F."/>
            <person name="Olsen O.A."/>
        </authorList>
    </citation>
    <scope>NUCLEOTIDE SEQUENCE [LARGE SCALE GENOMIC DNA]</scope>
    <source>
        <strain evidence="2">cv. AL8/78</strain>
    </source>
</reference>
<dbReference type="Proteomes" id="UP000015105">
    <property type="component" value="Chromosome 5D"/>
</dbReference>
<evidence type="ECO:0000313" key="1">
    <source>
        <dbReference type="EnsemblPlants" id="AET5Gv20502200.4"/>
    </source>
</evidence>
<reference evidence="1" key="4">
    <citation type="submission" date="2019-03" db="UniProtKB">
        <authorList>
            <consortium name="EnsemblPlants"/>
        </authorList>
    </citation>
    <scope>IDENTIFICATION</scope>
</reference>
<sequence length="107" mass="11832">CMCGKDSGYRVVLCCDTGRRDAPCCRSGRGSWPCRTRSSDDEAGQGASWHSCLSTALRFWRNCWVWSVRSCREMLASYPISPANSGLGTVPMKQRPLSSSLLSSYIL</sequence>